<dbReference type="PANTHER" id="PTHR32063:SF33">
    <property type="entry name" value="RND SUPERFAMILY EFFLUX PUMP PERMEASE COMPONENT"/>
    <property type="match status" value="1"/>
</dbReference>
<dbReference type="SUPFAM" id="SSF82714">
    <property type="entry name" value="Multidrug efflux transporter AcrB TolC docking domain, DN and DC subdomains"/>
    <property type="match status" value="2"/>
</dbReference>
<name>A0AAE3VE14_9BACT</name>
<protein>
    <submittedName>
        <fullName evidence="2">Multidrug efflux pump subunit AcrB</fullName>
    </submittedName>
</protein>
<dbReference type="Gene3D" id="3.30.70.1430">
    <property type="entry name" value="Multidrug efflux transporter AcrB pore domain"/>
    <property type="match status" value="2"/>
</dbReference>
<dbReference type="PRINTS" id="PR00702">
    <property type="entry name" value="ACRIFLAVINRP"/>
</dbReference>
<comment type="caution">
    <text evidence="2">The sequence shown here is derived from an EMBL/GenBank/DDBJ whole genome shotgun (WGS) entry which is preliminary data.</text>
</comment>
<dbReference type="GO" id="GO:0005886">
    <property type="term" value="C:plasma membrane"/>
    <property type="evidence" value="ECO:0007669"/>
    <property type="project" value="TreeGrafter"/>
</dbReference>
<organism evidence="2 3">
    <name type="scientific">Oligosphaera ethanolica</name>
    <dbReference type="NCBI Taxonomy" id="760260"/>
    <lineage>
        <taxon>Bacteria</taxon>
        <taxon>Pseudomonadati</taxon>
        <taxon>Lentisphaerota</taxon>
        <taxon>Oligosphaeria</taxon>
        <taxon>Oligosphaerales</taxon>
        <taxon>Oligosphaeraceae</taxon>
        <taxon>Oligosphaera</taxon>
    </lineage>
</organism>
<reference evidence="2" key="1">
    <citation type="submission" date="2023-07" db="EMBL/GenBank/DDBJ databases">
        <title>Genomic Encyclopedia of Type Strains, Phase IV (KMG-IV): sequencing the most valuable type-strain genomes for metagenomic binning, comparative biology and taxonomic classification.</title>
        <authorList>
            <person name="Goeker M."/>
        </authorList>
    </citation>
    <scope>NUCLEOTIDE SEQUENCE</scope>
    <source>
        <strain evidence="2">DSM 24202</strain>
    </source>
</reference>
<dbReference type="Gene3D" id="3.30.70.1320">
    <property type="entry name" value="Multidrug efflux transporter AcrB pore domain like"/>
    <property type="match status" value="1"/>
</dbReference>
<feature type="transmembrane region" description="Helical" evidence="1">
    <location>
        <begin position="960"/>
        <end position="980"/>
    </location>
</feature>
<dbReference type="Gene3D" id="3.30.2090.10">
    <property type="entry name" value="Multidrug efflux transporter AcrB TolC docking domain, DN and DC subdomains"/>
    <property type="match status" value="2"/>
</dbReference>
<dbReference type="PANTHER" id="PTHR32063">
    <property type="match status" value="1"/>
</dbReference>
<feature type="transmembrane region" description="Helical" evidence="1">
    <location>
        <begin position="992"/>
        <end position="1018"/>
    </location>
</feature>
<proteinExistence type="predicted"/>
<dbReference type="EMBL" id="JAUSVL010000001">
    <property type="protein sequence ID" value="MDQ0288737.1"/>
    <property type="molecule type" value="Genomic_DNA"/>
</dbReference>
<dbReference type="SUPFAM" id="SSF82693">
    <property type="entry name" value="Multidrug efflux transporter AcrB pore domain, PN1, PN2, PC1 and PC2 subdomains"/>
    <property type="match status" value="1"/>
</dbReference>
<keyword evidence="3" id="KW-1185">Reference proteome</keyword>
<feature type="transmembrane region" description="Helical" evidence="1">
    <location>
        <begin position="453"/>
        <end position="475"/>
    </location>
</feature>
<keyword evidence="1" id="KW-0812">Transmembrane</keyword>
<dbReference type="RefSeq" id="WP_307260072.1">
    <property type="nucleotide sequence ID" value="NZ_JAUSVL010000001.1"/>
</dbReference>
<feature type="transmembrane region" description="Helical" evidence="1">
    <location>
        <begin position="422"/>
        <end position="447"/>
    </location>
</feature>
<dbReference type="InterPro" id="IPR001036">
    <property type="entry name" value="Acrflvin-R"/>
</dbReference>
<accession>A0AAE3VE14</accession>
<keyword evidence="1" id="KW-0472">Membrane</keyword>
<dbReference type="GO" id="GO:0042910">
    <property type="term" value="F:xenobiotic transmembrane transporter activity"/>
    <property type="evidence" value="ECO:0007669"/>
    <property type="project" value="TreeGrafter"/>
</dbReference>
<dbReference type="Proteomes" id="UP001238163">
    <property type="component" value="Unassembled WGS sequence"/>
</dbReference>
<dbReference type="Gene3D" id="1.20.1640.10">
    <property type="entry name" value="Multidrug efflux transporter AcrB transmembrane domain"/>
    <property type="match status" value="2"/>
</dbReference>
<evidence type="ECO:0000256" key="1">
    <source>
        <dbReference type="SAM" id="Phobius"/>
    </source>
</evidence>
<dbReference type="SUPFAM" id="SSF82866">
    <property type="entry name" value="Multidrug efflux transporter AcrB transmembrane domain"/>
    <property type="match status" value="2"/>
</dbReference>
<dbReference type="Gene3D" id="3.30.70.1440">
    <property type="entry name" value="Multidrug efflux transporter AcrB pore domain"/>
    <property type="match status" value="1"/>
</dbReference>
<evidence type="ECO:0000313" key="3">
    <source>
        <dbReference type="Proteomes" id="UP001238163"/>
    </source>
</evidence>
<dbReference type="InterPro" id="IPR027463">
    <property type="entry name" value="AcrB_DN_DC_subdom"/>
</dbReference>
<dbReference type="Pfam" id="PF00873">
    <property type="entry name" value="ACR_tran"/>
    <property type="match status" value="1"/>
</dbReference>
<dbReference type="AlphaFoldDB" id="A0AAE3VE14"/>
<feature type="transmembrane region" description="Helical" evidence="1">
    <location>
        <begin position="889"/>
        <end position="911"/>
    </location>
</feature>
<feature type="transmembrane region" description="Helical" evidence="1">
    <location>
        <begin position="326"/>
        <end position="345"/>
    </location>
</feature>
<keyword evidence="1" id="KW-1133">Transmembrane helix</keyword>
<sequence length="1036" mass="114458">MIRFFAEHPTAANLLMALFLISGLAALPRLRRETMPDFSPSEVEIRVQFPGASAEDVEEAIAQRIEDALDDISHIEEIRVDARESLCITTVEMSNNGDFQVFFNDIERAIDAIDDFPADTEKPVVQELGRTDHVLGLIISGPVDAAGLKDYSEDFKDRLQESGLPLVDIAGFSERQFRVSLSERALRRSGLSVPAVANAIASQNRDLPLGTIESRDQDILIRLTDQRRSADELKNIVVRATTSGALVRLGDIAEIADVFEINEDRIEHHGRRAALLSIRKNKQDDSIRIAKRAKALIQAESHRHPQLSFTITQDESIILQDRLDMLLSNGVQGMLLVFLVMWAFFSARVSFWVAMGLPVSFLGAFLLAPLLGLTVNMFTMVGLLLALGLLMDDAIVIAENIATHREQGKTPLAAAIDGTREVAAGVFSSFVTTICVLGPLALITGQIGRVLRVVPMILLLVLTVSLIEAFTILPAHLHHAMARQRDNKVSRLRQKLDALFAWFRLRIIAGTTAKLIRVRYLVFSAVLALFILSVGLIASGRLKIQGFPELEGDVLTARLLLPQGTPLARTDEIVDHILDALQRCNDVFTPKQPEQQALVKNSFVQFGLNSDAFENGPHVATITVDLLAAEIRSGSINDYIAEWQRQIGTLSDVISLSITEPGFGPAGRPIEIRLRGQNLQALKDAALAIQDWYRRFPGVFNLSDDLRRGKPELRLSLREEAHNAGSSAEDIAQQLRGAFKGITADEILVGNESYEIDVRMTDADRNSRRDLHDFMIVLPDGRQAPLRSLVTWAEGRGWARIGRFNRQRTVTVIGEIDTRLVNNNELAGLFRQQVMPDLQQRYPGVEVSFAGELTETRFARKSMLKALAMGMVGIFILLSFQFRTYTEPLIVMIAIPFSIIGIIWGHVLMGVPISMPSLLGFIAMAGVVVNDSILLVLFLKNARQEGQALPEAAVAASRDRVRAILMTSSTTIAGLLPILLERSLQAQILKPLIISTAFGLLASTFLVLFALPCFYVILGDIGWIESQASIDKHHLK</sequence>
<gene>
    <name evidence="2" type="ORF">J3R75_000844</name>
</gene>
<evidence type="ECO:0000313" key="2">
    <source>
        <dbReference type="EMBL" id="MDQ0288737.1"/>
    </source>
</evidence>
<feature type="transmembrane region" description="Helical" evidence="1">
    <location>
        <begin position="866"/>
        <end position="883"/>
    </location>
</feature>
<feature type="transmembrane region" description="Helical" evidence="1">
    <location>
        <begin position="918"/>
        <end position="940"/>
    </location>
</feature>
<feature type="transmembrane region" description="Helical" evidence="1">
    <location>
        <begin position="519"/>
        <end position="538"/>
    </location>
</feature>